<accession>A0A084QT20</accession>
<feature type="compositionally biased region" description="Basic and acidic residues" evidence="5">
    <location>
        <begin position="958"/>
        <end position="982"/>
    </location>
</feature>
<dbReference type="GO" id="GO:0016779">
    <property type="term" value="F:nucleotidyltransferase activity"/>
    <property type="evidence" value="ECO:0007669"/>
    <property type="project" value="UniProtKB-KW"/>
</dbReference>
<dbReference type="InterPro" id="IPR000608">
    <property type="entry name" value="UBC"/>
</dbReference>
<reference evidence="7 8" key="1">
    <citation type="journal article" date="2014" name="BMC Genomics">
        <title>Comparative genome sequencing reveals chemotype-specific gene clusters in the toxigenic black mold Stachybotrys.</title>
        <authorList>
            <person name="Semeiks J."/>
            <person name="Borek D."/>
            <person name="Otwinowski Z."/>
            <person name="Grishin N.V."/>
        </authorList>
    </citation>
    <scope>NUCLEOTIDE SEQUENCE [LARGE SCALE GENOMIC DNA]</scope>
    <source>
        <strain evidence="7 8">IBT 40285</strain>
    </source>
</reference>
<evidence type="ECO:0000313" key="7">
    <source>
        <dbReference type="EMBL" id="KFA67105.1"/>
    </source>
</evidence>
<dbReference type="SUPFAM" id="SSF56399">
    <property type="entry name" value="ADP-ribosylation"/>
    <property type="match status" value="1"/>
</dbReference>
<dbReference type="Gene3D" id="3.90.228.10">
    <property type="match status" value="1"/>
</dbReference>
<dbReference type="GO" id="GO:0003950">
    <property type="term" value="F:NAD+ poly-ADP-ribosyltransferase activity"/>
    <property type="evidence" value="ECO:0007669"/>
    <property type="project" value="InterPro"/>
</dbReference>
<keyword evidence="8" id="KW-1185">Reference proteome</keyword>
<protein>
    <recommendedName>
        <fullName evidence="6">UBC core domain-containing protein</fullName>
    </recommendedName>
</protein>
<evidence type="ECO:0000256" key="1">
    <source>
        <dbReference type="ARBA" id="ARBA00022676"/>
    </source>
</evidence>
<sequence length="1226" mass="135632">MALKAFNADVAAAKGPAAEGVDNVRRGDSEGELVFTYSHQELDKSMDIQALATNVDCYPLSTGWMIFISTDSIGHDLVPVLEALAVRVKGMTVGQIIETISTTLNTVLVNQDFTMLDHEPSEASYDSLDEYYDIDSTDAAHFVVNNSQRLGNLASASSNSGLDDCKRMARNLHSAKKAGFIVGFPGTIPGASLPELISLAIRASKLGIPADVLEAWNIDQAQYLVLLLQYPSGYPSAQDFMHPRADGPAVELRFGKCSMPKPSSRSSRSAFLNSFATDAARIVPGQQMDKDHFEPVHVSNTIDALLKSQLRGLLIARRSENMDWDQAQKLLFHVSRGSHKKNTHSDDSFTVGDEQVASQDPPISTHAPVRLQHDYALDPEEDLNIPLVCMQFALRRLVRCTQYCMVCHQKVPNSFDVLKPYVCSASLCLYQYFSLGFGNSLEHEIFQDPYTVDLLVSFFYSAVYRGGLREFPRGLGLTAPRQCSYPKEDVDYIAAQVCFRTKTIVFPQEKRALPVKKGSIVRIIVSGPKQVFFPTTDKGATFEILNPEVRLANNSLGAMAAKKESTLPVSDVLTQVLIFPDLDDVDDLSEPLKSISLILLTSWIPSILKMRTQLLQQPGKTLSSVVPISKSSFTLLNWIIASNRSFIVQDGPVPWISREDEKPEIGDEADTNMHTLQGVGDGWMHFRFIQGSPEKEHRFNQALAESSTRPDNQPQFPTLFAWHGSSIRNWHSIIRTGLDFGVVSNGRAFGDGVYFSSDMRTSLSYSGMHGSNTPGGSLVHRSALSVSRHHFQHSHKFATHLYTPVANLEKGYRVNWPNSELNMTSAISICEIINRTKDFRSFSPHFVVDKVDWIQCRYLLVHVDPSSEAGRHRFPKAAKAKPVGYIEQDPSHKLKGHGATLVEIPRVALPGACCGNNGAISSFNPQQGSKEDPITLDGSDEEDGISVSEDGEDDDSHEIDRVLRLLEDRQSETTGKRSREASGEITHLDPPSSIRLRLADHGGDSTSRHQPVAPSDVTHFDPGTIDVTSLERLPEPSWASSSISLVRTLTKEIKDLQKVQSTTNTASLGWYIDFNNLSNVFQWIVELHSFDRTLPLAQDMEKHRCNSIVLELRFGKDYPLTPPFVRVVRPRFLPFMMGGGGHVTAGGSICSEALTSSAWTPVMKMEALLLQIRLQLCSLDPPARLDGHRHSQSYSIGEALDGYRRSAAAHGWKMPAGIEVLAGTMW</sequence>
<dbReference type="Proteomes" id="UP000028524">
    <property type="component" value="Unassembled WGS sequence"/>
</dbReference>
<evidence type="ECO:0000256" key="3">
    <source>
        <dbReference type="ARBA" id="ARBA00022695"/>
    </source>
</evidence>
<dbReference type="InterPro" id="IPR051838">
    <property type="entry name" value="ARTD_PARP"/>
</dbReference>
<gene>
    <name evidence="7" type="ORF">S40285_02971</name>
</gene>
<evidence type="ECO:0000256" key="4">
    <source>
        <dbReference type="ARBA" id="ARBA00023027"/>
    </source>
</evidence>
<organism evidence="7 8">
    <name type="scientific">Stachybotrys chlorohalonatus (strain IBT 40285)</name>
    <dbReference type="NCBI Taxonomy" id="1283841"/>
    <lineage>
        <taxon>Eukaryota</taxon>
        <taxon>Fungi</taxon>
        <taxon>Dikarya</taxon>
        <taxon>Ascomycota</taxon>
        <taxon>Pezizomycotina</taxon>
        <taxon>Sordariomycetes</taxon>
        <taxon>Hypocreomycetidae</taxon>
        <taxon>Hypocreales</taxon>
        <taxon>Stachybotryaceae</taxon>
        <taxon>Stachybotrys</taxon>
    </lineage>
</organism>
<feature type="compositionally biased region" description="Basic and acidic residues" evidence="5">
    <location>
        <begin position="997"/>
        <end position="1007"/>
    </location>
</feature>
<dbReference type="PANTHER" id="PTHR21328">
    <property type="entry name" value="POLY ADP-RIBOSE POLYMERASE FAMILY, MEMBER PARP"/>
    <property type="match status" value="1"/>
</dbReference>
<name>A0A084QT20_STAC4</name>
<dbReference type="Pfam" id="PF00179">
    <property type="entry name" value="UQ_con"/>
    <property type="match status" value="1"/>
</dbReference>
<dbReference type="AlphaFoldDB" id="A0A084QT20"/>
<dbReference type="EMBL" id="KL660255">
    <property type="protein sequence ID" value="KFA67105.1"/>
    <property type="molecule type" value="Genomic_DNA"/>
</dbReference>
<dbReference type="SUPFAM" id="SSF54495">
    <property type="entry name" value="UBC-like"/>
    <property type="match status" value="1"/>
</dbReference>
<keyword evidence="1" id="KW-0328">Glycosyltransferase</keyword>
<dbReference type="OMA" id="LVCHCKT"/>
<feature type="domain" description="UBC core" evidence="6">
    <location>
        <begin position="1044"/>
        <end position="1216"/>
    </location>
</feature>
<dbReference type="InParanoid" id="A0A084QT20"/>
<dbReference type="CDD" id="cd23802">
    <property type="entry name" value="UBCc_UBE2Q"/>
    <property type="match status" value="1"/>
</dbReference>
<feature type="region of interest" description="Disordered" evidence="5">
    <location>
        <begin position="338"/>
        <end position="363"/>
    </location>
</feature>
<keyword evidence="4" id="KW-0520">NAD</keyword>
<evidence type="ECO:0000256" key="5">
    <source>
        <dbReference type="SAM" id="MobiDB-lite"/>
    </source>
</evidence>
<dbReference type="Gene3D" id="3.10.110.10">
    <property type="entry name" value="Ubiquitin Conjugating Enzyme"/>
    <property type="match status" value="1"/>
</dbReference>
<feature type="compositionally biased region" description="Acidic residues" evidence="5">
    <location>
        <begin position="938"/>
        <end position="957"/>
    </location>
</feature>
<dbReference type="Pfam" id="PF00644">
    <property type="entry name" value="PARP"/>
    <property type="match status" value="1"/>
</dbReference>
<keyword evidence="2" id="KW-0808">Transferase</keyword>
<dbReference type="STRING" id="1283841.A0A084QT20"/>
<dbReference type="HOGENOM" id="CLU_003143_1_0_1"/>
<dbReference type="PROSITE" id="PS50127">
    <property type="entry name" value="UBC_2"/>
    <property type="match status" value="1"/>
</dbReference>
<keyword evidence="3" id="KW-0548">Nucleotidyltransferase</keyword>
<feature type="region of interest" description="Disordered" evidence="5">
    <location>
        <begin position="920"/>
        <end position="1020"/>
    </location>
</feature>
<dbReference type="InterPro" id="IPR016135">
    <property type="entry name" value="UBQ-conjugating_enzyme/RWD"/>
</dbReference>
<dbReference type="InterPro" id="IPR012317">
    <property type="entry name" value="Poly(ADP-ribose)pol_cat_dom"/>
</dbReference>
<evidence type="ECO:0000313" key="8">
    <source>
        <dbReference type="Proteomes" id="UP000028524"/>
    </source>
</evidence>
<dbReference type="OrthoDB" id="109543at2759"/>
<evidence type="ECO:0000259" key="6">
    <source>
        <dbReference type="PROSITE" id="PS50127"/>
    </source>
</evidence>
<evidence type="ECO:0000256" key="2">
    <source>
        <dbReference type="ARBA" id="ARBA00022679"/>
    </source>
</evidence>
<proteinExistence type="predicted"/>